<evidence type="ECO:0000256" key="4">
    <source>
        <dbReference type="ARBA" id="ARBA00022833"/>
    </source>
</evidence>
<organism evidence="6 7">
    <name type="scientific">Lentinula aff. detonsa</name>
    <dbReference type="NCBI Taxonomy" id="2804958"/>
    <lineage>
        <taxon>Eukaryota</taxon>
        <taxon>Fungi</taxon>
        <taxon>Dikarya</taxon>
        <taxon>Basidiomycota</taxon>
        <taxon>Agaricomycotina</taxon>
        <taxon>Agaricomycetes</taxon>
        <taxon>Agaricomycetidae</taxon>
        <taxon>Agaricales</taxon>
        <taxon>Marasmiineae</taxon>
        <taxon>Omphalotaceae</taxon>
        <taxon>Lentinula</taxon>
    </lineage>
</organism>
<gene>
    <name evidence="6" type="ORF">GGU10DRAFT_269609</name>
</gene>
<dbReference type="AlphaFoldDB" id="A0AA38NLU2"/>
<dbReference type="InterPro" id="IPR032466">
    <property type="entry name" value="Metal_Hydrolase"/>
</dbReference>
<keyword evidence="3" id="KW-0378">Hydrolase</keyword>
<keyword evidence="4" id="KW-0862">Zinc</keyword>
<name>A0AA38NLU2_9AGAR</name>
<dbReference type="PANTHER" id="PTHR11271:SF6">
    <property type="entry name" value="GUANINE DEAMINASE"/>
    <property type="match status" value="1"/>
</dbReference>
<dbReference type="SUPFAM" id="SSF51556">
    <property type="entry name" value="Metallo-dependent hydrolases"/>
    <property type="match status" value="1"/>
</dbReference>
<sequence>MLFRGTFVQCPSLGELEIFDDWLIAVDDSGYITHFEPAQSSDLLRRNEPINLPLGTFLLPPFNDLHLHAPQFLYQGNGLDLPLLEWLNQYAFKAEEKLDCDPGLARTVYRRLGQRLIKAGTGAVCLFGTLKEETNIILAEEMQSAGIRAFVGKVSMDISSRPSYIEASSSVAIDAAREFGEKVDRTCSVPSSTTSQSRPQLVHPVITPRFVPTCSDELLHGLGALSAEKGWRIQSHMAESSDQVEWVKKERGDDDIHIFEKHNLLTPRTIQAHCTYLSPSSAPLASQRSSQDPFILLHHLGTAIAHCPLSNIYFSASRAFCLREALEAQVKVGLGTDIAGGYSLDIMSAMRTAVAVSRVREGERDRERMALQNVDTSSNGKSLAIDWKESLFLATLGGARALGVESGVFKVGAPFDAQQSKILKNATKYHTSRSRRIGAGALDSFEMDIEAGRNQEKDYKKQTCITKEMIERWWCIGDERNREAMWVQGIEILGSCT</sequence>
<evidence type="ECO:0000256" key="1">
    <source>
        <dbReference type="ARBA" id="ARBA00001947"/>
    </source>
</evidence>
<dbReference type="InterPro" id="IPR006680">
    <property type="entry name" value="Amidohydro-rel"/>
</dbReference>
<evidence type="ECO:0000313" key="6">
    <source>
        <dbReference type="EMBL" id="KAJ3785253.1"/>
    </source>
</evidence>
<evidence type="ECO:0000259" key="5">
    <source>
        <dbReference type="Pfam" id="PF01979"/>
    </source>
</evidence>
<dbReference type="GO" id="GO:0046098">
    <property type="term" value="P:guanine metabolic process"/>
    <property type="evidence" value="ECO:0007669"/>
    <property type="project" value="TreeGrafter"/>
</dbReference>
<protein>
    <recommendedName>
        <fullName evidence="5">Amidohydrolase-related domain-containing protein</fullName>
    </recommendedName>
</protein>
<reference evidence="6" key="1">
    <citation type="submission" date="2022-08" db="EMBL/GenBank/DDBJ databases">
        <authorList>
            <consortium name="DOE Joint Genome Institute"/>
            <person name="Min B."/>
            <person name="Riley R."/>
            <person name="Sierra-Patev S."/>
            <person name="Naranjo-Ortiz M."/>
            <person name="Looney B."/>
            <person name="Konkel Z."/>
            <person name="Slot J.C."/>
            <person name="Sakamoto Y."/>
            <person name="Steenwyk J.L."/>
            <person name="Rokas A."/>
            <person name="Carro J."/>
            <person name="Camarero S."/>
            <person name="Ferreira P."/>
            <person name="Molpeceres G."/>
            <person name="Ruiz-Duenas F.J."/>
            <person name="Serrano A."/>
            <person name="Henrissat B."/>
            <person name="Drula E."/>
            <person name="Hughes K.W."/>
            <person name="Mata J.L."/>
            <person name="Ishikawa N.K."/>
            <person name="Vargas-Isla R."/>
            <person name="Ushijima S."/>
            <person name="Smith C.A."/>
            <person name="Ahrendt S."/>
            <person name="Andreopoulos W."/>
            <person name="He G."/>
            <person name="Labutti K."/>
            <person name="Lipzen A."/>
            <person name="Ng V."/>
            <person name="Sandor L."/>
            <person name="Barry K."/>
            <person name="Martinez A.T."/>
            <person name="Xiao Y."/>
            <person name="Gibbons J.G."/>
            <person name="Terashima K."/>
            <person name="Hibbett D.S."/>
            <person name="Grigoriev I.V."/>
        </authorList>
    </citation>
    <scope>NUCLEOTIDE SEQUENCE</scope>
    <source>
        <strain evidence="6">TFB10291</strain>
    </source>
</reference>
<dbReference type="SUPFAM" id="SSF51338">
    <property type="entry name" value="Composite domain of metallo-dependent hydrolases"/>
    <property type="match status" value="1"/>
</dbReference>
<proteinExistence type="predicted"/>
<dbReference type="EMBL" id="MU793348">
    <property type="protein sequence ID" value="KAJ3785253.1"/>
    <property type="molecule type" value="Genomic_DNA"/>
</dbReference>
<dbReference type="GO" id="GO:0008892">
    <property type="term" value="F:guanine deaminase activity"/>
    <property type="evidence" value="ECO:0007669"/>
    <property type="project" value="TreeGrafter"/>
</dbReference>
<comment type="cofactor">
    <cofactor evidence="1">
        <name>Zn(2+)</name>
        <dbReference type="ChEBI" id="CHEBI:29105"/>
    </cofactor>
</comment>
<evidence type="ECO:0000256" key="2">
    <source>
        <dbReference type="ARBA" id="ARBA00022723"/>
    </source>
</evidence>
<dbReference type="Gene3D" id="2.30.40.10">
    <property type="entry name" value="Urease, subunit C, domain 1"/>
    <property type="match status" value="1"/>
</dbReference>
<dbReference type="GO" id="GO:0008270">
    <property type="term" value="F:zinc ion binding"/>
    <property type="evidence" value="ECO:0007669"/>
    <property type="project" value="TreeGrafter"/>
</dbReference>
<evidence type="ECO:0000256" key="3">
    <source>
        <dbReference type="ARBA" id="ARBA00022801"/>
    </source>
</evidence>
<dbReference type="InterPro" id="IPR011059">
    <property type="entry name" value="Metal-dep_hydrolase_composite"/>
</dbReference>
<keyword evidence="2" id="KW-0479">Metal-binding</keyword>
<feature type="domain" description="Amidohydrolase-related" evidence="5">
    <location>
        <begin position="57"/>
        <end position="417"/>
    </location>
</feature>
<dbReference type="Gene3D" id="3.20.20.140">
    <property type="entry name" value="Metal-dependent hydrolases"/>
    <property type="match status" value="1"/>
</dbReference>
<evidence type="ECO:0000313" key="7">
    <source>
        <dbReference type="Proteomes" id="UP001163798"/>
    </source>
</evidence>
<dbReference type="Pfam" id="PF01979">
    <property type="entry name" value="Amidohydro_1"/>
    <property type="match status" value="1"/>
</dbReference>
<dbReference type="GO" id="GO:0005829">
    <property type="term" value="C:cytosol"/>
    <property type="evidence" value="ECO:0007669"/>
    <property type="project" value="TreeGrafter"/>
</dbReference>
<keyword evidence="7" id="KW-1185">Reference proteome</keyword>
<dbReference type="PANTHER" id="PTHR11271">
    <property type="entry name" value="GUANINE DEAMINASE"/>
    <property type="match status" value="1"/>
</dbReference>
<accession>A0AA38NLU2</accession>
<dbReference type="InterPro" id="IPR051607">
    <property type="entry name" value="Metallo-dep_hydrolases"/>
</dbReference>
<dbReference type="Proteomes" id="UP001163798">
    <property type="component" value="Unassembled WGS sequence"/>
</dbReference>
<comment type="caution">
    <text evidence="6">The sequence shown here is derived from an EMBL/GenBank/DDBJ whole genome shotgun (WGS) entry which is preliminary data.</text>
</comment>